<dbReference type="Gene3D" id="3.40.190.10">
    <property type="entry name" value="Periplasmic binding protein-like II"/>
    <property type="match status" value="1"/>
</dbReference>
<dbReference type="InterPro" id="IPR039424">
    <property type="entry name" value="SBP_5"/>
</dbReference>
<dbReference type="RefSeq" id="WP_076956866.1">
    <property type="nucleotide sequence ID" value="NZ_MLCO01000065.1"/>
</dbReference>
<dbReference type="CDD" id="cd08502">
    <property type="entry name" value="PBP2_NikA_DppA_OppA_like_16"/>
    <property type="match status" value="1"/>
</dbReference>
<dbReference type="Proteomes" id="UP000188879">
    <property type="component" value="Unassembled WGS sequence"/>
</dbReference>
<evidence type="ECO:0000256" key="1">
    <source>
        <dbReference type="ARBA" id="ARBA00004418"/>
    </source>
</evidence>
<dbReference type="Pfam" id="PF00496">
    <property type="entry name" value="SBP_bac_5"/>
    <property type="match status" value="1"/>
</dbReference>
<comment type="similarity">
    <text evidence="2">Belongs to the bacterial solute-binding protein 5 family.</text>
</comment>
<comment type="caution">
    <text evidence="6">The sequence shown here is derived from an EMBL/GenBank/DDBJ whole genome shotgun (WGS) entry which is preliminary data.</text>
</comment>
<evidence type="ECO:0000256" key="2">
    <source>
        <dbReference type="ARBA" id="ARBA00005695"/>
    </source>
</evidence>
<feature type="domain" description="Solute-binding protein family 5" evidence="5">
    <location>
        <begin position="81"/>
        <end position="445"/>
    </location>
</feature>
<dbReference type="PANTHER" id="PTHR30290:SF38">
    <property type="entry name" value="D,D-DIPEPTIDE-BINDING PERIPLASMIC PROTEIN DDPA-RELATED"/>
    <property type="match status" value="1"/>
</dbReference>
<dbReference type="PIRSF" id="PIRSF002741">
    <property type="entry name" value="MppA"/>
    <property type="match status" value="1"/>
</dbReference>
<evidence type="ECO:0000256" key="3">
    <source>
        <dbReference type="ARBA" id="ARBA00022729"/>
    </source>
</evidence>
<feature type="signal peptide" evidence="4">
    <location>
        <begin position="1"/>
        <end position="22"/>
    </location>
</feature>
<feature type="chain" id="PRO_5010710182" description="Solute-binding protein family 5 domain-containing protein" evidence="4">
    <location>
        <begin position="23"/>
        <end position="530"/>
    </location>
</feature>
<dbReference type="EMBL" id="MLCO01000065">
    <property type="protein sequence ID" value="ONG55827.1"/>
    <property type="molecule type" value="Genomic_DNA"/>
</dbReference>
<gene>
    <name evidence="6" type="ORF">BKE38_08210</name>
</gene>
<accession>A0A1V2H5K3</accession>
<keyword evidence="7" id="KW-1185">Reference proteome</keyword>
<dbReference type="Gene3D" id="3.90.76.10">
    <property type="entry name" value="Dipeptide-binding Protein, Domain 1"/>
    <property type="match status" value="1"/>
</dbReference>
<dbReference type="AlphaFoldDB" id="A0A1V2H5K3"/>
<dbReference type="GO" id="GO:0015833">
    <property type="term" value="P:peptide transport"/>
    <property type="evidence" value="ECO:0007669"/>
    <property type="project" value="TreeGrafter"/>
</dbReference>
<reference evidence="6 7" key="1">
    <citation type="submission" date="2016-10" db="EMBL/GenBank/DDBJ databases">
        <title>Draft Genome sequence of Roseomonas sp. strain M3.</title>
        <authorList>
            <person name="Subhash Y."/>
            <person name="Lee S."/>
        </authorList>
    </citation>
    <scope>NUCLEOTIDE SEQUENCE [LARGE SCALE GENOMIC DNA]</scope>
    <source>
        <strain evidence="6 7">M3</strain>
    </source>
</reference>
<keyword evidence="3 4" id="KW-0732">Signal</keyword>
<dbReference type="PANTHER" id="PTHR30290">
    <property type="entry name" value="PERIPLASMIC BINDING COMPONENT OF ABC TRANSPORTER"/>
    <property type="match status" value="1"/>
</dbReference>
<sequence>MHRRTLLSAALPAALAAPALLSAPARGQSASQGVTRAQTLRVVPETLTTILDPHFTTSFTARDFSYLVFDTLFAMDDQWRPQPQMVDSFERSADGLSWRFTLRDGLAFHDGAAVTSEDVVASLRRWAARDALGGLLLRATTTLEPVDARSFRLVLARPFGLVLEALAKPGAMVPMIMPKRLAETPASQPITTPVGSGPYRFVAEEYRPGDRIVLARNTAYRPREGAPVWASGGKVARFERVELIAMPDVSTQVSALTTGEVDYLERVPADVLPVLERNRQIRVQVVSPFGYQGILRFNHRLPPFDNPKVRRAVMLAVNQADYLPGVAGRPEFGRECRSFYGCGTPYETTAGMPAAADLEAAKKLLAESGADLSRPVVILHPADAPGIAALGLVTQDLLTKLGFKVDLQSMDLNTFFGRRARPEGWNVFHTTNTVPDMQTPLQNVYLNGAGPGPSGFAGWPEEAEVEKLRGAFAAAATEDERKKLAEAIHARAAEAGFYMPLGQFVTPSAWRADLTGVLTGPAMFLWNIGR</sequence>
<dbReference type="GO" id="GO:0043190">
    <property type="term" value="C:ATP-binding cassette (ABC) transporter complex"/>
    <property type="evidence" value="ECO:0007669"/>
    <property type="project" value="InterPro"/>
</dbReference>
<dbReference type="InterPro" id="IPR030678">
    <property type="entry name" value="Peptide/Ni-bd"/>
</dbReference>
<evidence type="ECO:0000313" key="7">
    <source>
        <dbReference type="Proteomes" id="UP000188879"/>
    </source>
</evidence>
<dbReference type="Gene3D" id="3.10.105.10">
    <property type="entry name" value="Dipeptide-binding Protein, Domain 3"/>
    <property type="match status" value="1"/>
</dbReference>
<dbReference type="SUPFAM" id="SSF53850">
    <property type="entry name" value="Periplasmic binding protein-like II"/>
    <property type="match status" value="1"/>
</dbReference>
<organism evidence="6 7">
    <name type="scientific">Teichococcus deserti</name>
    <dbReference type="NCBI Taxonomy" id="1817963"/>
    <lineage>
        <taxon>Bacteria</taxon>
        <taxon>Pseudomonadati</taxon>
        <taxon>Pseudomonadota</taxon>
        <taxon>Alphaproteobacteria</taxon>
        <taxon>Acetobacterales</taxon>
        <taxon>Roseomonadaceae</taxon>
        <taxon>Roseomonas</taxon>
    </lineage>
</organism>
<protein>
    <recommendedName>
        <fullName evidence="5">Solute-binding protein family 5 domain-containing protein</fullName>
    </recommendedName>
</protein>
<dbReference type="OrthoDB" id="7233744at2"/>
<dbReference type="GO" id="GO:1904680">
    <property type="term" value="F:peptide transmembrane transporter activity"/>
    <property type="evidence" value="ECO:0007669"/>
    <property type="project" value="TreeGrafter"/>
</dbReference>
<proteinExistence type="inferred from homology"/>
<evidence type="ECO:0000259" key="5">
    <source>
        <dbReference type="Pfam" id="PF00496"/>
    </source>
</evidence>
<comment type="subcellular location">
    <subcellularLocation>
        <location evidence="1">Periplasm</location>
    </subcellularLocation>
</comment>
<dbReference type="GO" id="GO:0030288">
    <property type="term" value="C:outer membrane-bounded periplasmic space"/>
    <property type="evidence" value="ECO:0007669"/>
    <property type="project" value="UniProtKB-ARBA"/>
</dbReference>
<name>A0A1V2H5K3_9PROT</name>
<evidence type="ECO:0000313" key="6">
    <source>
        <dbReference type="EMBL" id="ONG55827.1"/>
    </source>
</evidence>
<evidence type="ECO:0000256" key="4">
    <source>
        <dbReference type="SAM" id="SignalP"/>
    </source>
</evidence>
<dbReference type="InterPro" id="IPR000914">
    <property type="entry name" value="SBP_5_dom"/>
</dbReference>